<proteinExistence type="inferred from homology"/>
<gene>
    <name evidence="2" type="primary">tusC</name>
    <name evidence="2" type="ORF">NM686_015100</name>
</gene>
<reference evidence="2" key="1">
    <citation type="submission" date="2022-11" db="EMBL/GenBank/DDBJ databases">
        <title>Methylomonas rapida sp. nov., Carotenoid-Producing Obligate Methanotrophs with High Growth Characteristics and Biotechnological Potential.</title>
        <authorList>
            <person name="Tikhonova E.N."/>
            <person name="Suleimanov R.Z."/>
            <person name="Miroshnikov K."/>
            <person name="Oshkin I.Y."/>
            <person name="Belova S.E."/>
            <person name="Danilova O.V."/>
            <person name="Ashikhmin A."/>
            <person name="Konopkin A."/>
            <person name="But S.Y."/>
            <person name="Khmelenina V.N."/>
            <person name="Kuznetsov N."/>
            <person name="Pimenov N.V."/>
            <person name="Dedysh S.N."/>
        </authorList>
    </citation>
    <scope>NUCLEOTIDE SEQUENCE</scope>
    <source>
        <strain evidence="2">MP1</strain>
    </source>
</reference>
<evidence type="ECO:0000313" key="3">
    <source>
        <dbReference type="Proteomes" id="UP001162780"/>
    </source>
</evidence>
<dbReference type="InterPro" id="IPR027396">
    <property type="entry name" value="DsrEFH-like"/>
</dbReference>
<dbReference type="Pfam" id="PF02635">
    <property type="entry name" value="DsrE"/>
    <property type="match status" value="1"/>
</dbReference>
<accession>A0ABY7GIK4</accession>
<comment type="similarity">
    <text evidence="1">Belongs to the DsrF/TusC family.</text>
</comment>
<dbReference type="PANTHER" id="PTHR38780">
    <property type="entry name" value="PROTEIN TUSC"/>
    <property type="match status" value="1"/>
</dbReference>
<evidence type="ECO:0000313" key="2">
    <source>
        <dbReference type="EMBL" id="WAR43698.1"/>
    </source>
</evidence>
<dbReference type="PANTHER" id="PTHR38780:SF1">
    <property type="entry name" value="PROTEIN TUSC"/>
    <property type="match status" value="1"/>
</dbReference>
<dbReference type="InterPro" id="IPR003787">
    <property type="entry name" value="Sulphur_relay_DsrE/F-like"/>
</dbReference>
<dbReference type="EMBL" id="CP113517">
    <property type="protein sequence ID" value="WAR43698.1"/>
    <property type="molecule type" value="Genomic_DNA"/>
</dbReference>
<dbReference type="SUPFAM" id="SSF75169">
    <property type="entry name" value="DsrEFH-like"/>
    <property type="match status" value="1"/>
</dbReference>
<name>A0ABY7GIK4_9GAMM</name>
<dbReference type="RefSeq" id="WP_255188685.1">
    <property type="nucleotide sequence ID" value="NZ_CP113517.1"/>
</dbReference>
<sequence length="118" mass="13337">MKTYLFVMRRLPHLTSHVQETLDQMLTTAAFDQSVSVLFVDDGVFQLKQGQKPAQMVLRNTAAMFTALEMYDITRIYAEAESLSARGLDADDLILPVKIVSRAEVNDLLKQHQVLIPD</sequence>
<dbReference type="Proteomes" id="UP001162780">
    <property type="component" value="Chromosome"/>
</dbReference>
<dbReference type="NCBIfam" id="TIGR03010">
    <property type="entry name" value="sulf_tusC_dsrF"/>
    <property type="match status" value="1"/>
</dbReference>
<keyword evidence="3" id="KW-1185">Reference proteome</keyword>
<protein>
    <submittedName>
        <fullName evidence="2">Sulfurtransferase complex subunit TusC</fullName>
    </submittedName>
</protein>
<dbReference type="InterPro" id="IPR017462">
    <property type="entry name" value="Sulphur_relay_TusC/DsrF"/>
</dbReference>
<evidence type="ECO:0000256" key="1">
    <source>
        <dbReference type="ARBA" id="ARBA00005996"/>
    </source>
</evidence>
<organism evidence="2 3">
    <name type="scientific">Methylomonas rapida</name>
    <dbReference type="NCBI Taxonomy" id="2963939"/>
    <lineage>
        <taxon>Bacteria</taxon>
        <taxon>Pseudomonadati</taxon>
        <taxon>Pseudomonadota</taxon>
        <taxon>Gammaproteobacteria</taxon>
        <taxon>Methylococcales</taxon>
        <taxon>Methylococcaceae</taxon>
        <taxon>Methylomonas</taxon>
    </lineage>
</organism>
<dbReference type="NCBIfam" id="NF001238">
    <property type="entry name" value="PRK00211.1"/>
    <property type="match status" value="1"/>
</dbReference>
<dbReference type="Gene3D" id="3.40.1260.10">
    <property type="entry name" value="DsrEFH-like"/>
    <property type="match status" value="1"/>
</dbReference>